<feature type="transmembrane region" description="Helical" evidence="7">
    <location>
        <begin position="130"/>
        <end position="149"/>
    </location>
</feature>
<evidence type="ECO:0000256" key="6">
    <source>
        <dbReference type="SAM" id="MobiDB-lite"/>
    </source>
</evidence>
<evidence type="ECO:0000259" key="8">
    <source>
        <dbReference type="PROSITE" id="PS50850"/>
    </source>
</evidence>
<feature type="transmembrane region" description="Helical" evidence="7">
    <location>
        <begin position="422"/>
        <end position="446"/>
    </location>
</feature>
<feature type="transmembrane region" description="Helical" evidence="7">
    <location>
        <begin position="395"/>
        <end position="416"/>
    </location>
</feature>
<protein>
    <submittedName>
        <fullName evidence="9">Organic cation/carnitine transporter 4</fullName>
    </submittedName>
</protein>
<feature type="domain" description="Major facilitator superfamily (MFS) profile" evidence="8">
    <location>
        <begin position="54"/>
        <end position="507"/>
    </location>
</feature>
<evidence type="ECO:0000256" key="3">
    <source>
        <dbReference type="ARBA" id="ARBA00022692"/>
    </source>
</evidence>
<dbReference type="PROSITE" id="PS00217">
    <property type="entry name" value="SUGAR_TRANSPORT_2"/>
    <property type="match status" value="1"/>
</dbReference>
<evidence type="ECO:0000256" key="4">
    <source>
        <dbReference type="ARBA" id="ARBA00022989"/>
    </source>
</evidence>
<proteinExistence type="predicted"/>
<accession>A0AAV6P6T0</accession>
<dbReference type="Pfam" id="PF00083">
    <property type="entry name" value="Sugar_tr"/>
    <property type="match status" value="1"/>
</dbReference>
<dbReference type="AlphaFoldDB" id="A0AAV6P6T0"/>
<dbReference type="Proteomes" id="UP000685013">
    <property type="component" value="Chromosome 1"/>
</dbReference>
<gene>
    <name evidence="9" type="primary">OCT4</name>
    <name evidence="9" type="ORF">SDJN03_01173</name>
</gene>
<dbReference type="GO" id="GO:0022857">
    <property type="term" value="F:transmembrane transporter activity"/>
    <property type="evidence" value="ECO:0007669"/>
    <property type="project" value="InterPro"/>
</dbReference>
<feature type="transmembrane region" description="Helical" evidence="7">
    <location>
        <begin position="367"/>
        <end position="388"/>
    </location>
</feature>
<feature type="transmembrane region" description="Helical" evidence="7">
    <location>
        <begin position="338"/>
        <end position="355"/>
    </location>
</feature>
<keyword evidence="3 7" id="KW-0812">Transmembrane</keyword>
<dbReference type="InterPro" id="IPR020846">
    <property type="entry name" value="MFS_dom"/>
</dbReference>
<dbReference type="EMBL" id="JAGKQH010000001">
    <property type="protein sequence ID" value="KAG6607831.1"/>
    <property type="molecule type" value="Genomic_DNA"/>
</dbReference>
<feature type="transmembrane region" description="Helical" evidence="7">
    <location>
        <begin position="483"/>
        <end position="502"/>
    </location>
</feature>
<keyword evidence="10" id="KW-1185">Reference proteome</keyword>
<dbReference type="GO" id="GO:0016020">
    <property type="term" value="C:membrane"/>
    <property type="evidence" value="ECO:0007669"/>
    <property type="project" value="UniProtKB-SubCell"/>
</dbReference>
<feature type="transmembrane region" description="Helical" evidence="7">
    <location>
        <begin position="245"/>
        <end position="264"/>
    </location>
</feature>
<feature type="compositionally biased region" description="Polar residues" evidence="6">
    <location>
        <begin position="1"/>
        <end position="17"/>
    </location>
</feature>
<evidence type="ECO:0000256" key="5">
    <source>
        <dbReference type="ARBA" id="ARBA00023136"/>
    </source>
</evidence>
<dbReference type="InterPro" id="IPR005828">
    <property type="entry name" value="MFS_sugar_transport-like"/>
</dbReference>
<comment type="subcellular location">
    <subcellularLocation>
        <location evidence="1">Membrane</location>
        <topology evidence="1">Multi-pass membrane protein</topology>
    </subcellularLocation>
</comment>
<feature type="transmembrane region" description="Helical" evidence="7">
    <location>
        <begin position="458"/>
        <end position="477"/>
    </location>
</feature>
<feature type="transmembrane region" description="Helical" evidence="7">
    <location>
        <begin position="217"/>
        <end position="239"/>
    </location>
</feature>
<evidence type="ECO:0000256" key="2">
    <source>
        <dbReference type="ARBA" id="ARBA00022448"/>
    </source>
</evidence>
<dbReference type="PANTHER" id="PTHR24064">
    <property type="entry name" value="SOLUTE CARRIER FAMILY 22 MEMBER"/>
    <property type="match status" value="1"/>
</dbReference>
<feature type="non-terminal residue" evidence="9">
    <location>
        <position position="1"/>
    </location>
</feature>
<feature type="region of interest" description="Disordered" evidence="6">
    <location>
        <begin position="1"/>
        <end position="27"/>
    </location>
</feature>
<evidence type="ECO:0000256" key="1">
    <source>
        <dbReference type="ARBA" id="ARBA00004141"/>
    </source>
</evidence>
<reference evidence="9 10" key="1">
    <citation type="journal article" date="2021" name="Hortic Res">
        <title>The domestication of Cucurbita argyrosperma as revealed by the genome of its wild relative.</title>
        <authorList>
            <person name="Barrera-Redondo J."/>
            <person name="Sanchez-de la Vega G."/>
            <person name="Aguirre-Liguori J.A."/>
            <person name="Castellanos-Morales G."/>
            <person name="Gutierrez-Guerrero Y.T."/>
            <person name="Aguirre-Dugua X."/>
            <person name="Aguirre-Planter E."/>
            <person name="Tenaillon M.I."/>
            <person name="Lira-Saade R."/>
            <person name="Eguiarte L.E."/>
        </authorList>
    </citation>
    <scope>NUCLEOTIDE SEQUENCE [LARGE SCALE GENOMIC DNA]</scope>
    <source>
        <strain evidence="9">JBR-2021</strain>
    </source>
</reference>
<evidence type="ECO:0000256" key="7">
    <source>
        <dbReference type="SAM" id="Phobius"/>
    </source>
</evidence>
<keyword evidence="5 7" id="KW-0472">Membrane</keyword>
<feature type="transmembrane region" description="Helical" evidence="7">
    <location>
        <begin position="161"/>
        <end position="180"/>
    </location>
</feature>
<organism evidence="9 10">
    <name type="scientific">Cucurbita argyrosperma subsp. sororia</name>
    <dbReference type="NCBI Taxonomy" id="37648"/>
    <lineage>
        <taxon>Eukaryota</taxon>
        <taxon>Viridiplantae</taxon>
        <taxon>Streptophyta</taxon>
        <taxon>Embryophyta</taxon>
        <taxon>Tracheophyta</taxon>
        <taxon>Spermatophyta</taxon>
        <taxon>Magnoliopsida</taxon>
        <taxon>eudicotyledons</taxon>
        <taxon>Gunneridae</taxon>
        <taxon>Pentapetalae</taxon>
        <taxon>rosids</taxon>
        <taxon>fabids</taxon>
        <taxon>Cucurbitales</taxon>
        <taxon>Cucurbitaceae</taxon>
        <taxon>Cucurbiteae</taxon>
        <taxon>Cucurbita</taxon>
    </lineage>
</organism>
<keyword evidence="2" id="KW-0813">Transport</keyword>
<sequence length="533" mass="57783">MLGMSTLTSAQVELQEQQPPPSTEPAVELPKERLTVDDMLQKYCGEFGPWQLKNFVLVNLSWTLEALHIMVVIFADHEPRWQCVEGVACDRAGKSVCELKPGSWEWVEGRRSSTVAQWGLICGDKYKVGLAQAMFFLGSMMGSAIFGYLSNSALGRKRTLALVSSLNATFGLLTAASPYYWTYVLLRFLTGISSGGNSVSTFVLATEPIGPTKRGVAGMSSFYFFSGGIAILSGMAYTFRPWRELYIASSIPSLVFLVAVLPFVSESPRWYLVRGKLDEAMKVMKSIAKCNGKHLPEGVILLLDQEAFNKDDRGPGHKHEEKGSFVVLIRSPITRIRLLLAMSISFVGAIAYYGLSLNVVNLKTNLYLSVLLNAVAETPAYTITAALLGRLGRKGIGVGTFWLSGGFCLIGSLLRSHGKWKVARMVCGIMGIFGMAGNYNFLFLYLEELFPTAVRNTAMGCATLAIQMGAVLAPFVVVLGGGLAFGVFAVCGLVGGSLVFFLPETVNKPLYDTMAGMELGQRTSPGGASRSAF</sequence>
<evidence type="ECO:0000313" key="10">
    <source>
        <dbReference type="Proteomes" id="UP000685013"/>
    </source>
</evidence>
<evidence type="ECO:0000313" key="9">
    <source>
        <dbReference type="EMBL" id="KAG6607831.1"/>
    </source>
</evidence>
<name>A0AAV6P6T0_9ROSI</name>
<comment type="caution">
    <text evidence="9">The sequence shown here is derived from an EMBL/GenBank/DDBJ whole genome shotgun (WGS) entry which is preliminary data.</text>
</comment>
<dbReference type="InterPro" id="IPR005829">
    <property type="entry name" value="Sugar_transporter_CS"/>
</dbReference>
<dbReference type="PROSITE" id="PS50850">
    <property type="entry name" value="MFS"/>
    <property type="match status" value="1"/>
</dbReference>
<keyword evidence="4 7" id="KW-1133">Transmembrane helix</keyword>